<dbReference type="InterPro" id="IPR001675">
    <property type="entry name" value="Glyco_trans_29"/>
</dbReference>
<dbReference type="PANTHER" id="PTHR11987">
    <property type="entry name" value="ALPHA-2,8-SIALYLTRANSFERASE"/>
    <property type="match status" value="1"/>
</dbReference>
<dbReference type="Gene3D" id="3.90.1480.20">
    <property type="entry name" value="Glycosyl transferase family 29"/>
    <property type="match status" value="1"/>
</dbReference>
<evidence type="ECO:0000256" key="11">
    <source>
        <dbReference type="SAM" id="MobiDB-lite"/>
    </source>
</evidence>
<gene>
    <name evidence="12" type="primary">ST8SIA4</name>
    <name evidence="12" type="ORF">BLAG_LOCUS11788</name>
</gene>
<dbReference type="PANTHER" id="PTHR11987:SF53">
    <property type="entry name" value="ALPHA-2,8-SIALYLTRANSFERASE 8F-LIKE"/>
    <property type="match status" value="1"/>
</dbReference>
<keyword evidence="7" id="KW-1133">Transmembrane helix</keyword>
<keyword evidence="6" id="KW-0735">Signal-anchor</keyword>
<feature type="compositionally biased region" description="Basic and acidic residues" evidence="11">
    <location>
        <begin position="200"/>
        <end position="244"/>
    </location>
</feature>
<keyword evidence="9" id="KW-0472">Membrane</keyword>
<reference evidence="12" key="1">
    <citation type="submission" date="2022-01" db="EMBL/GenBank/DDBJ databases">
        <authorList>
            <person name="Braso-Vives M."/>
        </authorList>
    </citation>
    <scope>NUCLEOTIDE SEQUENCE</scope>
</reference>
<dbReference type="Proteomes" id="UP000838412">
    <property type="component" value="Chromosome 19"/>
</dbReference>
<feature type="region of interest" description="Disordered" evidence="11">
    <location>
        <begin position="92"/>
        <end position="252"/>
    </location>
</feature>
<keyword evidence="13" id="KW-1185">Reference proteome</keyword>
<keyword evidence="3" id="KW-0328">Glycosyltransferase</keyword>
<keyword evidence="5" id="KW-0812">Transmembrane</keyword>
<dbReference type="EMBL" id="OV696704">
    <property type="protein sequence ID" value="CAH1251365.1"/>
    <property type="molecule type" value="Genomic_DNA"/>
</dbReference>
<feature type="compositionally biased region" description="Acidic residues" evidence="11">
    <location>
        <begin position="186"/>
        <end position="196"/>
    </location>
</feature>
<evidence type="ECO:0000256" key="5">
    <source>
        <dbReference type="ARBA" id="ARBA00022692"/>
    </source>
</evidence>
<proteinExistence type="inferred from homology"/>
<comment type="subcellular location">
    <subcellularLocation>
        <location evidence="1">Golgi apparatus membrane</location>
        <topology evidence="1">Single-pass type II membrane protein</topology>
    </subcellularLocation>
</comment>
<evidence type="ECO:0000256" key="4">
    <source>
        <dbReference type="ARBA" id="ARBA00022679"/>
    </source>
</evidence>
<dbReference type="InterPro" id="IPR038578">
    <property type="entry name" value="GT29-like_sf"/>
</dbReference>
<keyword evidence="8" id="KW-0333">Golgi apparatus</keyword>
<dbReference type="GO" id="GO:0003828">
    <property type="term" value="F:alpha-N-acetylneuraminate alpha-2,8-sialyltransferase activity"/>
    <property type="evidence" value="ECO:0007669"/>
    <property type="project" value="TreeGrafter"/>
</dbReference>
<dbReference type="OrthoDB" id="10029471at2759"/>
<evidence type="ECO:0000256" key="9">
    <source>
        <dbReference type="ARBA" id="ARBA00023136"/>
    </source>
</evidence>
<evidence type="ECO:0000256" key="7">
    <source>
        <dbReference type="ARBA" id="ARBA00022989"/>
    </source>
</evidence>
<protein>
    <submittedName>
        <fullName evidence="12">ST8SIA4 protein</fullName>
    </submittedName>
</protein>
<dbReference type="GO" id="GO:0000139">
    <property type="term" value="C:Golgi membrane"/>
    <property type="evidence" value="ECO:0007669"/>
    <property type="project" value="UniProtKB-SubCell"/>
</dbReference>
<evidence type="ECO:0000313" key="13">
    <source>
        <dbReference type="Proteomes" id="UP000838412"/>
    </source>
</evidence>
<comment type="similarity">
    <text evidence="2">Belongs to the glycosyltransferase 29 family.</text>
</comment>
<name>A0A8K0EH60_BRALA</name>
<accession>A0A8K0EH60</accession>
<feature type="compositionally biased region" description="Basic and acidic residues" evidence="11">
    <location>
        <begin position="154"/>
        <end position="185"/>
    </location>
</feature>
<evidence type="ECO:0000313" key="12">
    <source>
        <dbReference type="EMBL" id="CAH1251365.1"/>
    </source>
</evidence>
<dbReference type="GO" id="GO:0006491">
    <property type="term" value="P:N-glycan processing"/>
    <property type="evidence" value="ECO:0007669"/>
    <property type="project" value="TreeGrafter"/>
</dbReference>
<evidence type="ECO:0000256" key="6">
    <source>
        <dbReference type="ARBA" id="ARBA00022968"/>
    </source>
</evidence>
<dbReference type="InterPro" id="IPR050943">
    <property type="entry name" value="Glycosyltr_29_Sialyltrsf"/>
</dbReference>
<keyword evidence="10" id="KW-0325">Glycoprotein</keyword>
<organism evidence="12 13">
    <name type="scientific">Branchiostoma lanceolatum</name>
    <name type="common">Common lancelet</name>
    <name type="synonym">Amphioxus lanceolatum</name>
    <dbReference type="NCBI Taxonomy" id="7740"/>
    <lineage>
        <taxon>Eukaryota</taxon>
        <taxon>Metazoa</taxon>
        <taxon>Chordata</taxon>
        <taxon>Cephalochordata</taxon>
        <taxon>Leptocardii</taxon>
        <taxon>Amphioxiformes</taxon>
        <taxon>Branchiostomatidae</taxon>
        <taxon>Branchiostoma</taxon>
    </lineage>
</organism>
<dbReference type="GO" id="GO:0009311">
    <property type="term" value="P:oligosaccharide metabolic process"/>
    <property type="evidence" value="ECO:0007669"/>
    <property type="project" value="TreeGrafter"/>
</dbReference>
<evidence type="ECO:0000256" key="1">
    <source>
        <dbReference type="ARBA" id="ARBA00004323"/>
    </source>
</evidence>
<dbReference type="AlphaFoldDB" id="A0A8K0EH60"/>
<evidence type="ECO:0000256" key="2">
    <source>
        <dbReference type="ARBA" id="ARBA00006003"/>
    </source>
</evidence>
<sequence length="524" mass="59480">MKVDLALALRSSPLRKKRSKMFRMDVNRIQYAFLFFVALSGSYFMGLITTLRSAPPIPIQSTGPSNAQIPPGVPQVGELRLVRRNDHAAIETDKLGAPVNGGGEAIDFEWGKGPPTSEEMRESFGGGDSGDKKDKEEKKNEEEEPEEEGGNVDYDIRGDAQKKDTSDEKEDAAKSDDDKKETSEKNEDDEPEEEGGNVDYDIRGDAHKKDTSDEKEDAKKESNSDEEEKSERKEKKEEKEDHPIGDNADVDNDLRTLISSKIPPGLDLVHFENIEIDVKKCFVKLQYIDNCNRDNAIKRRRTCAVVGNSGIISNSGCGKAIDEHDFVIRINFPNLKDHEKDVGEKTSLMLVGRNVLSVMYKCIKDKNECSVLKRLDDLDQTYIYHPEPLVDLETKTPRRPYKKFTYIKKYVSTKTHVVKFLYSMSNAQERVKELGRSLVERFPETPSNGAVAYSLALSFCDEVDLYGFFPFKQYQDKAVAKHYHPDPELEGDKFDEAALEREWSYMRELESRGALKFYIDTCTS</sequence>
<feature type="compositionally biased region" description="Basic and acidic residues" evidence="11">
    <location>
        <begin position="129"/>
        <end position="141"/>
    </location>
</feature>
<evidence type="ECO:0000256" key="8">
    <source>
        <dbReference type="ARBA" id="ARBA00023034"/>
    </source>
</evidence>
<keyword evidence="4" id="KW-0808">Transferase</keyword>
<evidence type="ECO:0000256" key="3">
    <source>
        <dbReference type="ARBA" id="ARBA00022676"/>
    </source>
</evidence>
<dbReference type="Pfam" id="PF00777">
    <property type="entry name" value="Glyco_transf_29"/>
    <property type="match status" value="1"/>
</dbReference>
<evidence type="ECO:0000256" key="10">
    <source>
        <dbReference type="ARBA" id="ARBA00023180"/>
    </source>
</evidence>